<reference evidence="1 2" key="1">
    <citation type="submission" date="2020-06" db="EMBL/GenBank/DDBJ databases">
        <title>Nonomuraea sp. SMC257, a novel actinomycete isolated from soil.</title>
        <authorList>
            <person name="Chanama M."/>
        </authorList>
    </citation>
    <scope>NUCLEOTIDE SEQUENCE [LARGE SCALE GENOMIC DNA]</scope>
    <source>
        <strain evidence="1 2">SMC257</strain>
    </source>
</reference>
<dbReference type="InterPro" id="IPR007325">
    <property type="entry name" value="KFase/CYL"/>
</dbReference>
<dbReference type="Proteomes" id="UP000586042">
    <property type="component" value="Unassembled WGS sequence"/>
</dbReference>
<accession>A0A7Y6M5C4</accession>
<dbReference type="RefSeq" id="WP_175591572.1">
    <property type="nucleotide sequence ID" value="NZ_JABWGN010000008.1"/>
</dbReference>
<dbReference type="PANTHER" id="PTHR34861">
    <property type="match status" value="1"/>
</dbReference>
<organism evidence="1 2">
    <name type="scientific">Nonomuraea montanisoli</name>
    <dbReference type="NCBI Taxonomy" id="2741721"/>
    <lineage>
        <taxon>Bacteria</taxon>
        <taxon>Bacillati</taxon>
        <taxon>Actinomycetota</taxon>
        <taxon>Actinomycetes</taxon>
        <taxon>Streptosporangiales</taxon>
        <taxon>Streptosporangiaceae</taxon>
        <taxon>Nonomuraea</taxon>
    </lineage>
</organism>
<dbReference type="GO" id="GO:0004061">
    <property type="term" value="F:arylformamidase activity"/>
    <property type="evidence" value="ECO:0007669"/>
    <property type="project" value="InterPro"/>
</dbReference>
<evidence type="ECO:0000313" key="2">
    <source>
        <dbReference type="Proteomes" id="UP000586042"/>
    </source>
</evidence>
<dbReference type="AlphaFoldDB" id="A0A7Y6M5C4"/>
<gene>
    <name evidence="1" type="ORF">HTZ77_22215</name>
</gene>
<dbReference type="PANTHER" id="PTHR34861:SF10">
    <property type="entry name" value="CYCLASE"/>
    <property type="match status" value="1"/>
</dbReference>
<keyword evidence="2" id="KW-1185">Reference proteome</keyword>
<dbReference type="GO" id="GO:0019441">
    <property type="term" value="P:L-tryptophan catabolic process to kynurenine"/>
    <property type="evidence" value="ECO:0007669"/>
    <property type="project" value="InterPro"/>
</dbReference>
<dbReference type="EMBL" id="JABWGN010000008">
    <property type="protein sequence ID" value="NUW34129.1"/>
    <property type="molecule type" value="Genomic_DNA"/>
</dbReference>
<protein>
    <submittedName>
        <fullName evidence="1">Cyclase family protein</fullName>
    </submittedName>
</protein>
<dbReference type="Gene3D" id="3.50.30.50">
    <property type="entry name" value="Putative cyclase"/>
    <property type="match status" value="1"/>
</dbReference>
<proteinExistence type="predicted"/>
<evidence type="ECO:0000313" key="1">
    <source>
        <dbReference type="EMBL" id="NUW34129.1"/>
    </source>
</evidence>
<comment type="caution">
    <text evidence="1">The sequence shown here is derived from an EMBL/GenBank/DDBJ whole genome shotgun (WGS) entry which is preliminary data.</text>
</comment>
<name>A0A7Y6M5C4_9ACTN</name>
<dbReference type="SUPFAM" id="SSF102198">
    <property type="entry name" value="Putative cyclase"/>
    <property type="match status" value="1"/>
</dbReference>
<sequence>MPLWKALEGARVLDLAQPMRKGMPQSPNHPPFRMTLERRHGDLVRPGGGSAANEIIVTGAHVGTHVDALAHVSQDGLLHGGRPAAEVMSQDGFAELGIDAFEPYVGRCVLLDVAAVHGVAALPPGYEVTVDDLERAAAGLELREGDAVLVGTGWSRHWAAASQEVDFAGARGGAPGPGVDAARWLAARRPRVVGGETIAFEHVPPGRGHATLPVHRIMLVESGVNIVETMRLDELLDSGAREFLLVLNPLPIVGATGAPVRPLAVLGGSEGLGASEG</sequence>
<dbReference type="InterPro" id="IPR037175">
    <property type="entry name" value="KFase_sf"/>
</dbReference>
<dbReference type="Pfam" id="PF04199">
    <property type="entry name" value="Cyclase"/>
    <property type="match status" value="1"/>
</dbReference>